<dbReference type="InterPro" id="IPR008030">
    <property type="entry name" value="NmrA-like"/>
</dbReference>
<feature type="domain" description="NmrA-like" evidence="1">
    <location>
        <begin position="60"/>
        <end position="321"/>
    </location>
</feature>
<dbReference type="InterPro" id="IPR036291">
    <property type="entry name" value="NAD(P)-bd_dom_sf"/>
</dbReference>
<dbReference type="AlphaFoldDB" id="A0A4R6DWH6"/>
<comment type="caution">
    <text evidence="2">The sequence shown here is derived from an EMBL/GenBank/DDBJ whole genome shotgun (WGS) entry which is preliminary data.</text>
</comment>
<dbReference type="InterPro" id="IPR051604">
    <property type="entry name" value="Ergot_Alk_Oxidoreductase"/>
</dbReference>
<evidence type="ECO:0000259" key="1">
    <source>
        <dbReference type="Pfam" id="PF05368"/>
    </source>
</evidence>
<dbReference type="RefSeq" id="WP_211168306.1">
    <property type="nucleotide sequence ID" value="NZ_SNVV01000011.1"/>
</dbReference>
<keyword evidence="3" id="KW-1185">Reference proteome</keyword>
<dbReference type="Gene3D" id="3.90.25.10">
    <property type="entry name" value="UDP-galactose 4-epimerase, domain 1"/>
    <property type="match status" value="1"/>
</dbReference>
<dbReference type="PANTHER" id="PTHR43162:SF1">
    <property type="entry name" value="PRESTALK A DIFFERENTIATION PROTEIN A"/>
    <property type="match status" value="1"/>
</dbReference>
<sequence>MDSKDLRCNEHDADTRDAPDGWRRRFLGSLALGTGAGVAGSLGLGVAGLAHAATPPAGARIVVTAPTGNIGAQLLTNLLASGATIRVIARDPSQLTAQVRARVEVVQGSHGDASVVDRAFEGADSVFWLCPPDPGAKSVMAAYVDFTRPACEAIKRHGVRRVVGITALGRGTPMAANAGHVTASLAMDDLIAETGVAFRALTLPSFMDNIARQAAPIRDQGMFFLPIDGDRKLPAVASCDIASVAAGLLLDPSWDDSGERPALGPEDLSFNDMARIMSEVLGKPVRYRQITLEAYKAGFVQRGMSDAMAQGMTDMARAKNEGLDNAVQRTPGNSTPTHFRQWCEEALKPRVLG</sequence>
<proteinExistence type="predicted"/>
<dbReference type="Proteomes" id="UP000295129">
    <property type="component" value="Unassembled WGS sequence"/>
</dbReference>
<dbReference type="PROSITE" id="PS51318">
    <property type="entry name" value="TAT"/>
    <property type="match status" value="1"/>
</dbReference>
<dbReference type="InterPro" id="IPR006311">
    <property type="entry name" value="TAT_signal"/>
</dbReference>
<evidence type="ECO:0000313" key="2">
    <source>
        <dbReference type="EMBL" id="TDN49563.1"/>
    </source>
</evidence>
<organism evidence="2 3">
    <name type="scientific">Azoarcus indigens</name>
    <dbReference type="NCBI Taxonomy" id="29545"/>
    <lineage>
        <taxon>Bacteria</taxon>
        <taxon>Pseudomonadati</taxon>
        <taxon>Pseudomonadota</taxon>
        <taxon>Betaproteobacteria</taxon>
        <taxon>Rhodocyclales</taxon>
        <taxon>Zoogloeaceae</taxon>
        <taxon>Azoarcus</taxon>
    </lineage>
</organism>
<dbReference type="Gene3D" id="3.40.50.720">
    <property type="entry name" value="NAD(P)-binding Rossmann-like Domain"/>
    <property type="match status" value="1"/>
</dbReference>
<protein>
    <submittedName>
        <fullName evidence="2">Uncharacterized protein YbjT (DUF2867 family)</fullName>
    </submittedName>
</protein>
<evidence type="ECO:0000313" key="3">
    <source>
        <dbReference type="Proteomes" id="UP000295129"/>
    </source>
</evidence>
<name>A0A4R6DWH6_9RHOO</name>
<gene>
    <name evidence="2" type="ORF">C7389_11141</name>
</gene>
<reference evidence="2 3" key="1">
    <citation type="submission" date="2019-03" db="EMBL/GenBank/DDBJ databases">
        <title>Genomic Encyclopedia of Type Strains, Phase IV (KMG-IV): sequencing the most valuable type-strain genomes for metagenomic binning, comparative biology and taxonomic classification.</title>
        <authorList>
            <person name="Goeker M."/>
        </authorList>
    </citation>
    <scope>NUCLEOTIDE SEQUENCE [LARGE SCALE GENOMIC DNA]</scope>
    <source>
        <strain evidence="2 3">DSM 12121</strain>
    </source>
</reference>
<dbReference type="SUPFAM" id="SSF51735">
    <property type="entry name" value="NAD(P)-binding Rossmann-fold domains"/>
    <property type="match status" value="1"/>
</dbReference>
<dbReference type="Pfam" id="PF05368">
    <property type="entry name" value="NmrA"/>
    <property type="match status" value="1"/>
</dbReference>
<dbReference type="EMBL" id="SNVV01000011">
    <property type="protein sequence ID" value="TDN49563.1"/>
    <property type="molecule type" value="Genomic_DNA"/>
</dbReference>
<dbReference type="PANTHER" id="PTHR43162">
    <property type="match status" value="1"/>
</dbReference>
<accession>A0A4R6DWH6</accession>